<comment type="caution">
    <text evidence="2">The sequence shown here is derived from an EMBL/GenBank/DDBJ whole genome shotgun (WGS) entry which is preliminary data.</text>
</comment>
<evidence type="ECO:0000313" key="2">
    <source>
        <dbReference type="EMBL" id="KAJ3551280.1"/>
    </source>
</evidence>
<dbReference type="PANTHER" id="PTHR35711:SF1">
    <property type="entry name" value="ECTODERMAL, ISOFORM F"/>
    <property type="match status" value="1"/>
</dbReference>
<dbReference type="Proteomes" id="UP001213000">
    <property type="component" value="Unassembled WGS sequence"/>
</dbReference>
<evidence type="ECO:0000256" key="1">
    <source>
        <dbReference type="SAM" id="MobiDB-lite"/>
    </source>
</evidence>
<proteinExistence type="predicted"/>
<feature type="compositionally biased region" description="Acidic residues" evidence="1">
    <location>
        <begin position="322"/>
        <end position="335"/>
    </location>
</feature>
<protein>
    <submittedName>
        <fullName evidence="2">Uncharacterized protein</fullName>
    </submittedName>
</protein>
<name>A0AAD5VEJ2_9AGAR</name>
<reference evidence="2" key="1">
    <citation type="submission" date="2022-07" db="EMBL/GenBank/DDBJ databases">
        <title>Genome Sequence of Leucocoprinus birnbaumii.</title>
        <authorList>
            <person name="Buettner E."/>
        </authorList>
    </citation>
    <scope>NUCLEOTIDE SEQUENCE</scope>
    <source>
        <strain evidence="2">VT141</strain>
    </source>
</reference>
<feature type="compositionally biased region" description="Basic and acidic residues" evidence="1">
    <location>
        <begin position="336"/>
        <end position="346"/>
    </location>
</feature>
<accession>A0AAD5VEJ2</accession>
<dbReference type="AlphaFoldDB" id="A0AAD5VEJ2"/>
<gene>
    <name evidence="2" type="ORF">NP233_g13109</name>
</gene>
<organism evidence="2 3">
    <name type="scientific">Leucocoprinus birnbaumii</name>
    <dbReference type="NCBI Taxonomy" id="56174"/>
    <lineage>
        <taxon>Eukaryota</taxon>
        <taxon>Fungi</taxon>
        <taxon>Dikarya</taxon>
        <taxon>Basidiomycota</taxon>
        <taxon>Agaricomycotina</taxon>
        <taxon>Agaricomycetes</taxon>
        <taxon>Agaricomycetidae</taxon>
        <taxon>Agaricales</taxon>
        <taxon>Agaricineae</taxon>
        <taxon>Agaricaceae</taxon>
        <taxon>Leucocoprinus</taxon>
    </lineage>
</organism>
<feature type="compositionally biased region" description="Acidic residues" evidence="1">
    <location>
        <begin position="370"/>
        <end position="379"/>
    </location>
</feature>
<evidence type="ECO:0000313" key="3">
    <source>
        <dbReference type="Proteomes" id="UP001213000"/>
    </source>
</evidence>
<feature type="compositionally biased region" description="Acidic residues" evidence="1">
    <location>
        <begin position="347"/>
        <end position="362"/>
    </location>
</feature>
<feature type="region of interest" description="Disordered" evidence="1">
    <location>
        <begin position="319"/>
        <end position="407"/>
    </location>
</feature>
<dbReference type="PANTHER" id="PTHR35711">
    <property type="entry name" value="EXPRESSED PROTEIN"/>
    <property type="match status" value="1"/>
</dbReference>
<dbReference type="EMBL" id="JANIEX010002233">
    <property type="protein sequence ID" value="KAJ3551280.1"/>
    <property type="molecule type" value="Genomic_DNA"/>
</dbReference>
<sequence>MLPPTQPASWRQIEDSYARTYPWRTTYIFKHKRLADGVDEFLPPYREAVKLSLSPTPIPTISRSLVLRADALNALFNYRLVDQLAATLRTKVNLRRRTRVSYSPYMRSILEAELSLSWIQLLGETRINWNAYLEHGRVASKNTPTSEQLSLPTNTRSLLIHAAQYAHSSSQSIIAIHYATVVCYLRFLVEYNTPYLSDSPGRLLKALDIKPETLKLPPKFHLLTPIVLMVSISPLMLLDPSNLSAREFGAANHTKMWFRTRLEVPARIGALEQFIMGSVLSVGFGGCSPTQALRDVYQRVSLNLLPAFTVIRTFSRLGQGSEDMDQENEESDDDADDRRLEQRRAETDDDDDEGTSEEENEDAGQHDDREQENEGESESEGEKENQGEGEGGDGEGEGDDGEGARDE</sequence>
<keyword evidence="3" id="KW-1185">Reference proteome</keyword>
<feature type="compositionally biased region" description="Acidic residues" evidence="1">
    <location>
        <begin position="390"/>
        <end position="401"/>
    </location>
</feature>